<keyword evidence="3" id="KW-1185">Reference proteome</keyword>
<evidence type="ECO:0000313" key="2">
    <source>
        <dbReference type="EMBL" id="CAD7039437.1"/>
    </source>
</evidence>
<reference evidence="2 3" key="1">
    <citation type="submission" date="2020-11" db="EMBL/GenBank/DDBJ databases">
        <authorList>
            <person name="Lassalle F."/>
        </authorList>
    </citation>
    <scope>NUCLEOTIDE SEQUENCE [LARGE SCALE GENOMIC DNA]</scope>
    <source>
        <strain evidence="2 3">JC140</strain>
    </source>
</reference>
<comment type="caution">
    <text evidence="2">The sequence shown here is derived from an EMBL/GenBank/DDBJ whole genome shotgun (WGS) entry which is preliminary data.</text>
</comment>
<dbReference type="RefSeq" id="WP_142592791.1">
    <property type="nucleotide sequence ID" value="NZ_CABFWF030000012.1"/>
</dbReference>
<sequence>MHNFFRRFFGSISGRAEPAAREQHSEEMQVLVPEAVELPLPKAPQEEISVPASINGRDLSSGRL</sequence>
<evidence type="ECO:0000256" key="1">
    <source>
        <dbReference type="SAM" id="MobiDB-lite"/>
    </source>
</evidence>
<proteinExistence type="predicted"/>
<protein>
    <submittedName>
        <fullName evidence="2">Uncharacterized protein</fullName>
    </submittedName>
</protein>
<name>A0ABM8PNG2_9HYPH</name>
<evidence type="ECO:0000313" key="3">
    <source>
        <dbReference type="Proteomes" id="UP000606921"/>
    </source>
</evidence>
<dbReference type="EMBL" id="CABFWF030000012">
    <property type="protein sequence ID" value="CAD7039437.1"/>
    <property type="molecule type" value="Genomic_DNA"/>
</dbReference>
<feature type="region of interest" description="Disordered" evidence="1">
    <location>
        <begin position="42"/>
        <end position="64"/>
    </location>
</feature>
<dbReference type="Proteomes" id="UP000606921">
    <property type="component" value="Unassembled WGS sequence"/>
</dbReference>
<accession>A0ABM8PNG2</accession>
<gene>
    <name evidence="2" type="ORF">REJC140_00751</name>
</gene>
<organism evidence="2 3">
    <name type="scientific">Pseudorhizobium endolithicum</name>
    <dbReference type="NCBI Taxonomy" id="1191678"/>
    <lineage>
        <taxon>Bacteria</taxon>
        <taxon>Pseudomonadati</taxon>
        <taxon>Pseudomonadota</taxon>
        <taxon>Alphaproteobacteria</taxon>
        <taxon>Hyphomicrobiales</taxon>
        <taxon>Rhizobiaceae</taxon>
        <taxon>Rhizobium/Agrobacterium group</taxon>
        <taxon>Pseudorhizobium</taxon>
    </lineage>
</organism>